<dbReference type="Pfam" id="PF24961">
    <property type="entry name" value="NfeD_membrane"/>
    <property type="match status" value="1"/>
</dbReference>
<evidence type="ECO:0000256" key="3">
    <source>
        <dbReference type="ARBA" id="ARBA00022989"/>
    </source>
</evidence>
<keyword evidence="11" id="KW-1185">Reference proteome</keyword>
<evidence type="ECO:0000256" key="4">
    <source>
        <dbReference type="ARBA" id="ARBA00023136"/>
    </source>
</evidence>
<accession>A0A411YKH4</accession>
<dbReference type="Gene3D" id="2.40.50.140">
    <property type="entry name" value="Nucleic acid-binding proteins"/>
    <property type="match status" value="1"/>
</dbReference>
<sequence>MGGSWGVRLASLLIAMAGLLLTTGPFLGAATADATETDATETDATETGESEQAELAGSVLAIEMDGTVTPAMRDHLERAIDDAAAADARAVLVTLDTPGGQLETTREIVDLILGADVPVLVHVAPTGARAGSAGTFITYAAHIAAMAPGTTIGAATPVDGDGEEVLDKFVEDSASYIRVLAEERDRDVEFAVSAVREGTSISSEEADDRGAIDVLEDDRRGLLEAADGREVTVASGETTLDTAEAPVVERELGFARQVLQAIANPDLAFIFLSLGVLGILYEFANPGAGLGGAVGAVMLILAFYSLSVLPTTLAGVALLALAGALLLGELFAPGVGALAGGGAIALVVAGLLLFEQPTGLGISWWVLFPTVLLAGLGAVGIGVVAARTRTRPVRSTGPQRLVGHVTEVRRITRRPTEVQVYLDGSWWQARSDEPLEEGQEVRVEGVEGLVLRVAPVTESDSPSEPPSDSPSDPPAEPRVDTPPSNEPGSPDASRAGADRPPRARPRRDRHREPDRPRTRPQRPAPDRPPESGTPGER</sequence>
<evidence type="ECO:0000259" key="8">
    <source>
        <dbReference type="Pfam" id="PF24961"/>
    </source>
</evidence>
<comment type="subcellular location">
    <subcellularLocation>
        <location evidence="1">Membrane</location>
        <topology evidence="1">Multi-pass membrane protein</topology>
    </subcellularLocation>
</comment>
<feature type="compositionally biased region" description="Basic and acidic residues" evidence="5">
    <location>
        <begin position="524"/>
        <end position="537"/>
    </location>
</feature>
<dbReference type="Gene3D" id="3.90.226.10">
    <property type="entry name" value="2-enoyl-CoA Hydratase, Chain A, domain 1"/>
    <property type="match status" value="1"/>
</dbReference>
<dbReference type="PANTHER" id="PTHR33507">
    <property type="entry name" value="INNER MEMBRANE PROTEIN YBBJ"/>
    <property type="match status" value="1"/>
</dbReference>
<evidence type="ECO:0000259" key="9">
    <source>
        <dbReference type="Pfam" id="PF25145"/>
    </source>
</evidence>
<feature type="region of interest" description="Disordered" evidence="5">
    <location>
        <begin position="456"/>
        <end position="537"/>
    </location>
</feature>
<dbReference type="Pfam" id="PF25145">
    <property type="entry name" value="NfeD1b_N"/>
    <property type="match status" value="1"/>
</dbReference>
<keyword evidence="2 6" id="KW-0812">Transmembrane</keyword>
<evidence type="ECO:0000256" key="2">
    <source>
        <dbReference type="ARBA" id="ARBA00022692"/>
    </source>
</evidence>
<evidence type="ECO:0000259" key="7">
    <source>
        <dbReference type="Pfam" id="PF01957"/>
    </source>
</evidence>
<evidence type="ECO:0000256" key="1">
    <source>
        <dbReference type="ARBA" id="ARBA00004141"/>
    </source>
</evidence>
<keyword evidence="4 6" id="KW-0472">Membrane</keyword>
<dbReference type="Pfam" id="PF01957">
    <property type="entry name" value="NfeD"/>
    <property type="match status" value="1"/>
</dbReference>
<dbReference type="RefSeq" id="WP_131156710.1">
    <property type="nucleotide sequence ID" value="NZ_CP036402.1"/>
</dbReference>
<evidence type="ECO:0000313" key="11">
    <source>
        <dbReference type="Proteomes" id="UP000291469"/>
    </source>
</evidence>
<evidence type="ECO:0000256" key="5">
    <source>
        <dbReference type="SAM" id="MobiDB-lite"/>
    </source>
</evidence>
<dbReference type="CDD" id="cd07020">
    <property type="entry name" value="Clp_protease_NfeD_1"/>
    <property type="match status" value="1"/>
</dbReference>
<evidence type="ECO:0000313" key="10">
    <source>
        <dbReference type="EMBL" id="QBI21718.1"/>
    </source>
</evidence>
<keyword evidence="3 6" id="KW-1133">Transmembrane helix</keyword>
<dbReference type="InterPro" id="IPR002810">
    <property type="entry name" value="NfeD-like_C"/>
</dbReference>
<feature type="domain" description="NfeD integral membrane" evidence="8">
    <location>
        <begin position="267"/>
        <end position="379"/>
    </location>
</feature>
<dbReference type="KEGG" id="erz:ER308_20530"/>
<name>A0A411YKH4_9ACTN</name>
<organism evidence="10 11">
    <name type="scientific">Egibacter rhizosphaerae</name>
    <dbReference type="NCBI Taxonomy" id="1670831"/>
    <lineage>
        <taxon>Bacteria</taxon>
        <taxon>Bacillati</taxon>
        <taxon>Actinomycetota</taxon>
        <taxon>Nitriliruptoria</taxon>
        <taxon>Egibacterales</taxon>
        <taxon>Egibacteraceae</taxon>
        <taxon>Egibacter</taxon>
    </lineage>
</organism>
<dbReference type="GO" id="GO:0016020">
    <property type="term" value="C:membrane"/>
    <property type="evidence" value="ECO:0007669"/>
    <property type="project" value="UniProtKB-SubCell"/>
</dbReference>
<dbReference type="SUPFAM" id="SSF141322">
    <property type="entry name" value="NfeD domain-like"/>
    <property type="match status" value="1"/>
</dbReference>
<reference evidence="10 11" key="1">
    <citation type="submission" date="2019-01" db="EMBL/GenBank/DDBJ databases">
        <title>Egibacter rhizosphaerae EGI 80759T.</title>
        <authorList>
            <person name="Chen D.-D."/>
            <person name="Tian Y."/>
            <person name="Jiao J.-Y."/>
            <person name="Zhang X.-T."/>
            <person name="Zhang Y.-G."/>
            <person name="Zhang Y."/>
            <person name="Xiao M."/>
            <person name="Shu W.-S."/>
            <person name="Li W.-J."/>
        </authorList>
    </citation>
    <scope>NUCLEOTIDE SEQUENCE [LARGE SCALE GENOMIC DNA]</scope>
    <source>
        <strain evidence="10 11">EGI 80759</strain>
    </source>
</reference>
<dbReference type="Proteomes" id="UP000291469">
    <property type="component" value="Chromosome"/>
</dbReference>
<proteinExistence type="predicted"/>
<feature type="transmembrane region" description="Helical" evidence="6">
    <location>
        <begin position="335"/>
        <end position="354"/>
    </location>
</feature>
<dbReference type="InterPro" id="IPR056738">
    <property type="entry name" value="NfeD1b_N"/>
</dbReference>
<dbReference type="InterPro" id="IPR012340">
    <property type="entry name" value="NA-bd_OB-fold"/>
</dbReference>
<feature type="transmembrane region" description="Helical" evidence="6">
    <location>
        <begin position="262"/>
        <end position="281"/>
    </location>
</feature>
<dbReference type="SUPFAM" id="SSF52096">
    <property type="entry name" value="ClpP/crotonase"/>
    <property type="match status" value="1"/>
</dbReference>
<dbReference type="OrthoDB" id="5289056at2"/>
<dbReference type="InterPro" id="IPR029045">
    <property type="entry name" value="ClpP/crotonase-like_dom_sf"/>
</dbReference>
<dbReference type="InterPro" id="IPR056739">
    <property type="entry name" value="NfeD_membrane"/>
</dbReference>
<feature type="compositionally biased region" description="Pro residues" evidence="5">
    <location>
        <begin position="463"/>
        <end position="476"/>
    </location>
</feature>
<dbReference type="InterPro" id="IPR052165">
    <property type="entry name" value="Membrane_assoc_protease"/>
</dbReference>
<dbReference type="AlphaFoldDB" id="A0A411YKH4"/>
<protein>
    <submittedName>
        <fullName evidence="10">Nodulation protein NfeD</fullName>
    </submittedName>
</protein>
<feature type="domain" description="NfeD-like C-terminal" evidence="7">
    <location>
        <begin position="399"/>
        <end position="455"/>
    </location>
</feature>
<feature type="transmembrane region" description="Helical" evidence="6">
    <location>
        <begin position="366"/>
        <end position="386"/>
    </location>
</feature>
<dbReference type="PANTHER" id="PTHR33507:SF4">
    <property type="entry name" value="NODULATION COMPETITIVENESS PROTEIN NFED"/>
    <property type="match status" value="1"/>
</dbReference>
<feature type="domain" description="NfeD1b N-terminal" evidence="9">
    <location>
        <begin position="59"/>
        <end position="205"/>
    </location>
</feature>
<gene>
    <name evidence="10" type="ORF">ER308_20530</name>
</gene>
<evidence type="ECO:0000256" key="6">
    <source>
        <dbReference type="SAM" id="Phobius"/>
    </source>
</evidence>
<dbReference type="EMBL" id="CP036402">
    <property type="protein sequence ID" value="QBI21718.1"/>
    <property type="molecule type" value="Genomic_DNA"/>
</dbReference>